<name>A0A8S5QFT0_9CAUD</name>
<proteinExistence type="predicted"/>
<dbReference type="InterPro" id="IPR027417">
    <property type="entry name" value="P-loop_NTPase"/>
</dbReference>
<organism evidence="1">
    <name type="scientific">Podoviridae sp. ctx0K11</name>
    <dbReference type="NCBI Taxonomy" id="2825287"/>
    <lineage>
        <taxon>Viruses</taxon>
        <taxon>Duplodnaviria</taxon>
        <taxon>Heunggongvirae</taxon>
        <taxon>Uroviricota</taxon>
        <taxon>Caudoviricetes</taxon>
    </lineage>
</organism>
<evidence type="ECO:0000313" key="1">
    <source>
        <dbReference type="EMBL" id="DAE17629.1"/>
    </source>
</evidence>
<reference evidence="1" key="1">
    <citation type="journal article" date="2021" name="Proc. Natl. Acad. Sci. U.S.A.">
        <title>A Catalog of Tens of Thousands of Viruses from Human Metagenomes Reveals Hidden Associations with Chronic Diseases.</title>
        <authorList>
            <person name="Tisza M.J."/>
            <person name="Buck C.B."/>
        </authorList>
    </citation>
    <scope>NUCLEOTIDE SEQUENCE</scope>
    <source>
        <strain evidence="1">Ctx0K11</strain>
    </source>
</reference>
<dbReference type="Gene3D" id="3.30.420.240">
    <property type="match status" value="1"/>
</dbReference>
<sequence length="484" mass="55212">MNTEFEEQLAEAMAECSDDPYSFVMLAFPWGTGALEGKRPEEWQVQLLKDIRDKLLTVQEALKFALASGHGIGKSALVAWLVLWALCTFPETRGIVTANTEKQLLTKTWPEVRKWFNLCICKHWFEMTATSIYSADERYKQSWRIDMIPWSKNNPDAFAGLHNQGKRLIVIFDEASQIWDKIWEVTEGAMTDLGTQILWLAFGNPTQNTGCFYDCFHKNRDYWDTRQIDSRTVSFTNKAQIAKWVAQYGEDSDFIKVRVRGVFPSQASNQLIPLNVVLEAQQRQVYEDKSAPLLMMVDVARFGDDESVIRFRQGRDARSFPVKRYQKSDNHTLAREVAKMIDYYKPDGVFIDGGGVGGGVVDNLTAWGYKVIEVNFGETKKSLDQPDRYVNKRAEMYDALLDWLVNGGAIDDDAGLKEDLTAIQYFFNGQKMQLMSKEDMKATGLPSPDDSDCLAMSFYCPVRKRASHVGGSSSFKRKTYDWSI</sequence>
<protein>
    <submittedName>
        <fullName evidence="1">Large terminase</fullName>
    </submittedName>
</protein>
<accession>A0A8S5QFT0</accession>
<dbReference type="Gene3D" id="3.40.50.300">
    <property type="entry name" value="P-loop containing nucleotide triphosphate hydrolases"/>
    <property type="match status" value="1"/>
</dbReference>
<dbReference type="EMBL" id="BK015643">
    <property type="protein sequence ID" value="DAE17629.1"/>
    <property type="molecule type" value="Genomic_DNA"/>
</dbReference>